<evidence type="ECO:0000313" key="1">
    <source>
        <dbReference type="EMBL" id="EGE84256.2"/>
    </source>
</evidence>
<accession>F2TLZ3</accession>
<name>F2TLZ3_AJEDA</name>
<proteinExistence type="predicted"/>
<sequence>MAPSSSSLPPRQREAGWLIINDPAYLEMEPFDVWTVRLFASTPMSSWVRLDASLEGNDIILPTLRSTRGHHSQGLLTSEHRL</sequence>
<organism evidence="1">
    <name type="scientific">Ajellomyces dermatitidis (strain ATCC 18188 / CBS 674.68)</name>
    <name type="common">Blastomyces dermatitidis</name>
    <dbReference type="NCBI Taxonomy" id="653446"/>
    <lineage>
        <taxon>Eukaryota</taxon>
        <taxon>Fungi</taxon>
        <taxon>Dikarya</taxon>
        <taxon>Ascomycota</taxon>
        <taxon>Pezizomycotina</taxon>
        <taxon>Eurotiomycetes</taxon>
        <taxon>Eurotiomycetidae</taxon>
        <taxon>Onygenales</taxon>
        <taxon>Ajellomycetaceae</taxon>
        <taxon>Blastomyces</taxon>
    </lineage>
</organism>
<dbReference type="Proteomes" id="UP000007802">
    <property type="component" value="Unassembled WGS sequence"/>
</dbReference>
<dbReference type="EMBL" id="GG749463">
    <property type="protein sequence ID" value="EGE84256.2"/>
    <property type="molecule type" value="Genomic_DNA"/>
</dbReference>
<reference evidence="1" key="1">
    <citation type="submission" date="2010-03" db="EMBL/GenBank/DDBJ databases">
        <title>Annotation of Blastomyces dermatitidis strain ATCC 18188.</title>
        <authorList>
            <consortium name="The Broad Institute Genome Sequencing Platform"/>
            <consortium name="Broad Institute Genome Sequencing Center for Infectious Disease."/>
            <person name="Cuomo C."/>
            <person name="Klein B."/>
            <person name="Sullivan T."/>
            <person name="Heitman J."/>
            <person name="Young S."/>
            <person name="Zeng Q."/>
            <person name="Gargeya S."/>
            <person name="Alvarado L."/>
            <person name="Berlin A.M."/>
            <person name="Chapman S.B."/>
            <person name="Chen Z."/>
            <person name="Freedman E."/>
            <person name="Gellesch M."/>
            <person name="Goldberg J."/>
            <person name="Griggs A."/>
            <person name="Gujja S."/>
            <person name="Heilman E."/>
            <person name="Heiman D."/>
            <person name="Howarth C."/>
            <person name="Mehta T."/>
            <person name="Neiman D."/>
            <person name="Pearson M."/>
            <person name="Roberts A."/>
            <person name="Saif S."/>
            <person name="Shea T."/>
            <person name="Shenoy N."/>
            <person name="Sisk P."/>
            <person name="Stolte C."/>
            <person name="Sykes S."/>
            <person name="White J."/>
            <person name="Yandava C."/>
            <person name="Haas B."/>
            <person name="Nusbaum C."/>
            <person name="Birren B."/>
        </authorList>
    </citation>
    <scope>NUCLEOTIDE SEQUENCE [LARGE SCALE GENOMIC DNA]</scope>
    <source>
        <strain evidence="1">ATCC 18188</strain>
    </source>
</reference>
<gene>
    <name evidence="1" type="ORF">BDDG_07201</name>
</gene>
<dbReference type="HOGENOM" id="CLU_1885228_0_0_1"/>
<protein>
    <submittedName>
        <fullName evidence="1">Uncharacterized protein</fullName>
    </submittedName>
</protein>
<dbReference type="AlphaFoldDB" id="F2TLZ3"/>